<geneLocation type="plasmid" evidence="2 3">
    <name>pPSED01</name>
</geneLocation>
<dbReference type="EMBL" id="CP002594">
    <property type="protein sequence ID" value="AEA28844.1"/>
    <property type="molecule type" value="Genomic_DNA"/>
</dbReference>
<protein>
    <submittedName>
        <fullName evidence="2">Uncharacterized protein</fullName>
    </submittedName>
</protein>
<organism evidence="2 3">
    <name type="scientific">Pseudonocardia dioxanivorans (strain ATCC 55486 / DSM 44775 / JCM 13855 / CB1190)</name>
    <dbReference type="NCBI Taxonomy" id="675635"/>
    <lineage>
        <taxon>Bacteria</taxon>
        <taxon>Bacillati</taxon>
        <taxon>Actinomycetota</taxon>
        <taxon>Actinomycetes</taxon>
        <taxon>Pseudonocardiales</taxon>
        <taxon>Pseudonocardiaceae</taxon>
        <taxon>Pseudonocardia</taxon>
    </lineage>
</organism>
<keyword evidence="3" id="KW-1185">Reference proteome</keyword>
<proteinExistence type="predicted"/>
<dbReference type="Proteomes" id="UP000007809">
    <property type="component" value="Plasmid pPSED01"/>
</dbReference>
<evidence type="ECO:0000313" key="2">
    <source>
        <dbReference type="EMBL" id="AEA28844.1"/>
    </source>
</evidence>
<keyword evidence="1" id="KW-0812">Transmembrane</keyword>
<name>F2L6X2_PSEUX</name>
<dbReference type="KEGG" id="pdx:Psed_6763"/>
<accession>F2L6X2</accession>
<evidence type="ECO:0000256" key="1">
    <source>
        <dbReference type="SAM" id="Phobius"/>
    </source>
</evidence>
<gene>
    <name evidence="2" type="ordered locus">Psed_6763</name>
</gene>
<sequence>MCSSGMGSGMPGHGAWAAFCSAVAADSWAPWTRWMISAVVVVLLLVILSDVGVLEWWGGLRR</sequence>
<evidence type="ECO:0000313" key="3">
    <source>
        <dbReference type="Proteomes" id="UP000007809"/>
    </source>
</evidence>
<keyword evidence="1" id="KW-0472">Membrane</keyword>
<reference evidence="2 3" key="1">
    <citation type="journal article" date="2011" name="J. Bacteriol.">
        <title>Genome sequence of the 1,4-dioxane-degrading Pseudonocardia dioxanivorans strain CB1190.</title>
        <authorList>
            <person name="Sales C.M."/>
            <person name="Mahendra S."/>
            <person name="Grostern A."/>
            <person name="Parales R.E."/>
            <person name="Goodwin L.A."/>
            <person name="Woyke T."/>
            <person name="Nolan M."/>
            <person name="Lapidus A."/>
            <person name="Chertkov O."/>
            <person name="Ovchinnikova G."/>
            <person name="Sczyrba A."/>
            <person name="Alvarez-Cohen L."/>
        </authorList>
    </citation>
    <scope>NUCLEOTIDE SEQUENCE [LARGE SCALE GENOMIC DNA]</scope>
    <source>
        <strain evidence="3">ATCC 55486 / DSM 44775 / JCM 13855 / CB1190</strain>
    </source>
</reference>
<dbReference type="HOGENOM" id="CLU_2900951_0_0_11"/>
<keyword evidence="1" id="KW-1133">Transmembrane helix</keyword>
<feature type="transmembrane region" description="Helical" evidence="1">
    <location>
        <begin position="34"/>
        <end position="57"/>
    </location>
</feature>
<keyword evidence="2" id="KW-0614">Plasmid</keyword>
<dbReference type="AlphaFoldDB" id="F2L6X2"/>